<protein>
    <submittedName>
        <fullName evidence="2">Transposase</fullName>
    </submittedName>
</protein>
<name>A0A0N4ZLF2_PARTI</name>
<evidence type="ECO:0000313" key="1">
    <source>
        <dbReference type="Proteomes" id="UP000038045"/>
    </source>
</evidence>
<keyword evidence="1" id="KW-1185">Reference proteome</keyword>
<evidence type="ECO:0000313" key="2">
    <source>
        <dbReference type="WBParaSite" id="PTRK_0000910300.1"/>
    </source>
</evidence>
<proteinExistence type="predicted"/>
<accession>A0A0N4ZLF2</accession>
<organism evidence="1 2">
    <name type="scientific">Parastrongyloides trichosuri</name>
    <name type="common">Possum-specific nematode worm</name>
    <dbReference type="NCBI Taxonomy" id="131310"/>
    <lineage>
        <taxon>Eukaryota</taxon>
        <taxon>Metazoa</taxon>
        <taxon>Ecdysozoa</taxon>
        <taxon>Nematoda</taxon>
        <taxon>Chromadorea</taxon>
        <taxon>Rhabditida</taxon>
        <taxon>Tylenchina</taxon>
        <taxon>Panagrolaimomorpha</taxon>
        <taxon>Strongyloidoidea</taxon>
        <taxon>Strongyloididae</taxon>
        <taxon>Parastrongyloides</taxon>
    </lineage>
</organism>
<dbReference type="AlphaFoldDB" id="A0A0N4ZLF2"/>
<dbReference type="WBParaSite" id="PTRK_0000910300.1">
    <property type="protein sequence ID" value="PTRK_0000910300.1"/>
    <property type="gene ID" value="PTRK_0000910300"/>
</dbReference>
<dbReference type="Proteomes" id="UP000038045">
    <property type="component" value="Unplaced"/>
</dbReference>
<sequence length="281" mass="31166">MGKREVRQPGGRAGAVLHDREHAFGGNVVDHVEVVIALCNDARFGVTGSRIHHILYLRRVLLQHADRGALPVVAELPDRPVAALVVAVEHIGRERDGRIVVERQRIFDFLENMLWHDPGSVPAHGEQRMEPRIRRLEVENHRVAVGLLHAVDVQRERGAPPHAGMVDLGLDRIGQIVGGEFDAVTPVHAFAQFHRHGGEVVIVDRRLGCQRIGPGVGAAFRIDPPQRVGRQLLLTIDTGATTGRPQVEPIGVLRGWTLDDQCFVARNTRDEILADSRQRQQ</sequence>
<reference evidence="2" key="1">
    <citation type="submission" date="2017-02" db="UniProtKB">
        <authorList>
            <consortium name="WormBaseParasite"/>
        </authorList>
    </citation>
    <scope>IDENTIFICATION</scope>
</reference>